<gene>
    <name evidence="9" type="ORF">CYLTODRAFT_401460</name>
</gene>
<evidence type="ECO:0000256" key="8">
    <source>
        <dbReference type="RuleBase" id="RU000461"/>
    </source>
</evidence>
<dbReference type="AlphaFoldDB" id="A0A0D7B5G0"/>
<reference evidence="9 10" key="1">
    <citation type="journal article" date="2015" name="Fungal Genet. Biol.">
        <title>Evolution of novel wood decay mechanisms in Agaricales revealed by the genome sequences of Fistulina hepatica and Cylindrobasidium torrendii.</title>
        <authorList>
            <person name="Floudas D."/>
            <person name="Held B.W."/>
            <person name="Riley R."/>
            <person name="Nagy L.G."/>
            <person name="Koehler G."/>
            <person name="Ransdell A.S."/>
            <person name="Younus H."/>
            <person name="Chow J."/>
            <person name="Chiniquy J."/>
            <person name="Lipzen A."/>
            <person name="Tritt A."/>
            <person name="Sun H."/>
            <person name="Haridas S."/>
            <person name="LaButti K."/>
            <person name="Ohm R.A."/>
            <person name="Kues U."/>
            <person name="Blanchette R.A."/>
            <person name="Grigoriev I.V."/>
            <person name="Minto R.E."/>
            <person name="Hibbett D.S."/>
        </authorList>
    </citation>
    <scope>NUCLEOTIDE SEQUENCE [LARGE SCALE GENOMIC DNA]</scope>
    <source>
        <strain evidence="9 10">FP15055 ss-10</strain>
    </source>
</reference>
<dbReference type="InterPro" id="IPR050121">
    <property type="entry name" value="Cytochrome_P450_monoxygenase"/>
</dbReference>
<keyword evidence="7 8" id="KW-0349">Heme</keyword>
<evidence type="ECO:0000313" key="9">
    <source>
        <dbReference type="EMBL" id="KIY64751.1"/>
    </source>
</evidence>
<dbReference type="CDD" id="cd11062">
    <property type="entry name" value="CYP58-like"/>
    <property type="match status" value="1"/>
</dbReference>
<keyword evidence="6 7" id="KW-0408">Iron</keyword>
<dbReference type="STRING" id="1314674.A0A0D7B5G0"/>
<dbReference type="Proteomes" id="UP000054007">
    <property type="component" value="Unassembled WGS sequence"/>
</dbReference>
<protein>
    <submittedName>
        <fullName evidence="9">Cytochrome P450</fullName>
    </submittedName>
</protein>
<comment type="similarity">
    <text evidence="3 8">Belongs to the cytochrome P450 family.</text>
</comment>
<dbReference type="GO" id="GO:0020037">
    <property type="term" value="F:heme binding"/>
    <property type="evidence" value="ECO:0007669"/>
    <property type="project" value="InterPro"/>
</dbReference>
<proteinExistence type="inferred from homology"/>
<dbReference type="PROSITE" id="PS00086">
    <property type="entry name" value="CYTOCHROME_P450"/>
    <property type="match status" value="1"/>
</dbReference>
<evidence type="ECO:0000256" key="6">
    <source>
        <dbReference type="ARBA" id="ARBA00023004"/>
    </source>
</evidence>
<dbReference type="GO" id="GO:0016705">
    <property type="term" value="F:oxidoreductase activity, acting on paired donors, with incorporation or reduction of molecular oxygen"/>
    <property type="evidence" value="ECO:0007669"/>
    <property type="project" value="InterPro"/>
</dbReference>
<sequence>MSAAPSQSYMPTMSTLAFVFLPLLAIATIAIHRLYFHPLACYPGPRLAAVTSLYHAYYDLVKDGGGEFLSQLEKLHQVYGPVVRFGPNDLHFSDPKAYPDIYRTGAFIVKEPVSYGAFNVSDGSFGQTDLHQHRARREILNPFFQRRATLQLEEKIQKDVHRIPLSPFIAHSSFTPNVPVNCYFAFRALTTDIIMSYTFGQTIGCLDASGFRHDLLVNISTLNHLIWISRWIPIIPAILARLPDALVLKLPSAQLRCNVEMRTMYARLIASHTVALQDNTKAGTIFSALLSSDEDIADENQHSVAYDKPRLIDDKQRSKKSLIDEAQVLTQAGGETVGQTCYVGIFHIINDPRVQRTLLAELMEAWPDKAHPPPLQDLERLPYLTACIKEALRLALGVCSPLQRLALKDIRVGDWAVPAGTAVSMGVTFLHFNPEIFPDPMVFKPERWLGIEPEAHAILEDNMVSFSRGTRQCVGMGMAWVEMYMIFGHLIRRLDMKAHNTSVEDVTAIKDFFEPYFRGRTFHMVVKPRE</sequence>
<dbReference type="GO" id="GO:0005506">
    <property type="term" value="F:iron ion binding"/>
    <property type="evidence" value="ECO:0007669"/>
    <property type="project" value="InterPro"/>
</dbReference>
<name>A0A0D7B5G0_9AGAR</name>
<evidence type="ECO:0000256" key="1">
    <source>
        <dbReference type="ARBA" id="ARBA00001971"/>
    </source>
</evidence>
<evidence type="ECO:0000313" key="10">
    <source>
        <dbReference type="Proteomes" id="UP000054007"/>
    </source>
</evidence>
<evidence type="ECO:0000256" key="2">
    <source>
        <dbReference type="ARBA" id="ARBA00005179"/>
    </source>
</evidence>
<evidence type="ECO:0000256" key="3">
    <source>
        <dbReference type="ARBA" id="ARBA00010617"/>
    </source>
</evidence>
<dbReference type="InterPro" id="IPR017972">
    <property type="entry name" value="Cyt_P450_CS"/>
</dbReference>
<comment type="cofactor">
    <cofactor evidence="1 7">
        <name>heme</name>
        <dbReference type="ChEBI" id="CHEBI:30413"/>
    </cofactor>
</comment>
<dbReference type="InterPro" id="IPR002401">
    <property type="entry name" value="Cyt_P450_E_grp-I"/>
</dbReference>
<keyword evidence="10" id="KW-1185">Reference proteome</keyword>
<organism evidence="9 10">
    <name type="scientific">Cylindrobasidium torrendii FP15055 ss-10</name>
    <dbReference type="NCBI Taxonomy" id="1314674"/>
    <lineage>
        <taxon>Eukaryota</taxon>
        <taxon>Fungi</taxon>
        <taxon>Dikarya</taxon>
        <taxon>Basidiomycota</taxon>
        <taxon>Agaricomycotina</taxon>
        <taxon>Agaricomycetes</taxon>
        <taxon>Agaricomycetidae</taxon>
        <taxon>Agaricales</taxon>
        <taxon>Marasmiineae</taxon>
        <taxon>Physalacriaceae</taxon>
        <taxon>Cylindrobasidium</taxon>
    </lineage>
</organism>
<dbReference type="PANTHER" id="PTHR24305:SF157">
    <property type="entry name" value="N-ACETYLTRYPTOPHAN 6-HYDROXYLASE IVOC-RELATED"/>
    <property type="match status" value="1"/>
</dbReference>
<evidence type="ECO:0000256" key="5">
    <source>
        <dbReference type="ARBA" id="ARBA00023002"/>
    </source>
</evidence>
<dbReference type="PRINTS" id="PR00463">
    <property type="entry name" value="EP450I"/>
</dbReference>
<comment type="pathway">
    <text evidence="2">Secondary metabolite biosynthesis.</text>
</comment>
<dbReference type="OrthoDB" id="1470350at2759"/>
<accession>A0A0D7B5G0</accession>
<dbReference type="EMBL" id="KN880620">
    <property type="protein sequence ID" value="KIY64751.1"/>
    <property type="molecule type" value="Genomic_DNA"/>
</dbReference>
<evidence type="ECO:0000256" key="7">
    <source>
        <dbReference type="PIRSR" id="PIRSR602401-1"/>
    </source>
</evidence>
<feature type="binding site" description="axial binding residue" evidence="7">
    <location>
        <position position="473"/>
    </location>
    <ligand>
        <name>heme</name>
        <dbReference type="ChEBI" id="CHEBI:30413"/>
    </ligand>
    <ligandPart>
        <name>Fe</name>
        <dbReference type="ChEBI" id="CHEBI:18248"/>
    </ligandPart>
</feature>
<evidence type="ECO:0000256" key="4">
    <source>
        <dbReference type="ARBA" id="ARBA00022723"/>
    </source>
</evidence>
<dbReference type="InterPro" id="IPR036396">
    <property type="entry name" value="Cyt_P450_sf"/>
</dbReference>
<keyword evidence="4 7" id="KW-0479">Metal-binding</keyword>
<dbReference type="Gene3D" id="1.10.630.10">
    <property type="entry name" value="Cytochrome P450"/>
    <property type="match status" value="1"/>
</dbReference>
<dbReference type="SUPFAM" id="SSF48264">
    <property type="entry name" value="Cytochrome P450"/>
    <property type="match status" value="1"/>
</dbReference>
<keyword evidence="8" id="KW-0503">Monooxygenase</keyword>
<dbReference type="InterPro" id="IPR001128">
    <property type="entry name" value="Cyt_P450"/>
</dbReference>
<keyword evidence="5 8" id="KW-0560">Oxidoreductase</keyword>
<dbReference type="PANTHER" id="PTHR24305">
    <property type="entry name" value="CYTOCHROME P450"/>
    <property type="match status" value="1"/>
</dbReference>
<dbReference type="GO" id="GO:0004497">
    <property type="term" value="F:monooxygenase activity"/>
    <property type="evidence" value="ECO:0007669"/>
    <property type="project" value="UniProtKB-KW"/>
</dbReference>
<dbReference type="Pfam" id="PF00067">
    <property type="entry name" value="p450"/>
    <property type="match status" value="1"/>
</dbReference>